<evidence type="ECO:0000313" key="1">
    <source>
        <dbReference type="EMBL" id="KDC53278.1"/>
    </source>
</evidence>
<protein>
    <submittedName>
        <fullName evidence="1">Uncharacterized protein</fullName>
    </submittedName>
</protein>
<comment type="caution">
    <text evidence="1">The sequence shown here is derived from an EMBL/GenBank/DDBJ whole genome shotgun (WGS) entry which is preliminary data.</text>
</comment>
<gene>
    <name evidence="1" type="ORF">DC53_01180</name>
</gene>
<sequence>MSKINCKKIVGKEADYLLAVKANHKRLLSQIEDVLLPEVARQASDGLLFNEADYQKIEKNFGAVQ</sequence>
<proteinExistence type="predicted"/>
<dbReference type="AlphaFoldDB" id="A0ABD3YDU8"/>
<dbReference type="EMBL" id="JJNZ01000004">
    <property type="protein sequence ID" value="KDC53278.1"/>
    <property type="molecule type" value="Genomic_DNA"/>
</dbReference>
<accession>A0ABD3YDU8</accession>
<evidence type="ECO:0000313" key="2">
    <source>
        <dbReference type="Proteomes" id="UP000027154"/>
    </source>
</evidence>
<reference evidence="1 2" key="1">
    <citation type="submission" date="2014-04" db="EMBL/GenBank/DDBJ databases">
        <title>Pseudoalteromonas galatheae sp. nov., isolated from a deep-sea polychaete near Canal Concepcion, Chile.</title>
        <authorList>
            <person name="Machado H.R."/>
            <person name="Gram L."/>
            <person name="Vynne N.G."/>
        </authorList>
    </citation>
    <scope>NUCLEOTIDE SEQUENCE [LARGE SCALE GENOMIC DNA]</scope>
    <source>
        <strain evidence="1 2">KMM216</strain>
    </source>
</reference>
<dbReference type="Proteomes" id="UP000027154">
    <property type="component" value="Unassembled WGS sequence"/>
</dbReference>
<name>A0ABD3YDU8_9GAMM</name>
<organism evidence="1 2">
    <name type="scientific">Pseudoalteromonas fuliginea</name>
    <dbReference type="NCBI Taxonomy" id="1872678"/>
    <lineage>
        <taxon>Bacteria</taxon>
        <taxon>Pseudomonadati</taxon>
        <taxon>Pseudomonadota</taxon>
        <taxon>Gammaproteobacteria</taxon>
        <taxon>Alteromonadales</taxon>
        <taxon>Pseudoalteromonadaceae</taxon>
        <taxon>Pseudoalteromonas</taxon>
    </lineage>
</organism>
<dbReference type="RefSeq" id="WP_050484111.1">
    <property type="nucleotide sequence ID" value="NZ_JJNZ01000004.1"/>
</dbReference>